<dbReference type="SUPFAM" id="SSF53613">
    <property type="entry name" value="Ribokinase-like"/>
    <property type="match status" value="1"/>
</dbReference>
<organism evidence="9 10">
    <name type="scientific">Actinopolymorpha pittospori</name>
    <dbReference type="NCBI Taxonomy" id="648752"/>
    <lineage>
        <taxon>Bacteria</taxon>
        <taxon>Bacillati</taxon>
        <taxon>Actinomycetota</taxon>
        <taxon>Actinomycetes</taxon>
        <taxon>Propionibacteriales</taxon>
        <taxon>Actinopolymorphaceae</taxon>
        <taxon>Actinopolymorpha</taxon>
    </lineage>
</organism>
<dbReference type="GO" id="GO:0005829">
    <property type="term" value="C:cytosol"/>
    <property type="evidence" value="ECO:0007669"/>
    <property type="project" value="TreeGrafter"/>
</dbReference>
<evidence type="ECO:0000256" key="5">
    <source>
        <dbReference type="ARBA" id="ARBA00022840"/>
    </source>
</evidence>
<dbReference type="NCBIfam" id="TIGR03168">
    <property type="entry name" value="1-PFK"/>
    <property type="match status" value="1"/>
</dbReference>
<comment type="caution">
    <text evidence="9">The sequence shown here is derived from an EMBL/GenBank/DDBJ whole genome shotgun (WGS) entry which is preliminary data.</text>
</comment>
<evidence type="ECO:0000256" key="3">
    <source>
        <dbReference type="ARBA" id="ARBA00022741"/>
    </source>
</evidence>
<dbReference type="GO" id="GO:0008662">
    <property type="term" value="F:1-phosphofructokinase activity"/>
    <property type="evidence" value="ECO:0007669"/>
    <property type="project" value="UniProtKB-EC"/>
</dbReference>
<proteinExistence type="inferred from homology"/>
<dbReference type="PANTHER" id="PTHR46566:SF5">
    <property type="entry name" value="1-PHOSPHOFRUCTOKINASE"/>
    <property type="match status" value="1"/>
</dbReference>
<dbReference type="InterPro" id="IPR029056">
    <property type="entry name" value="Ribokinase-like"/>
</dbReference>
<evidence type="ECO:0000256" key="7">
    <source>
        <dbReference type="SAM" id="MobiDB-lite"/>
    </source>
</evidence>
<evidence type="ECO:0000256" key="1">
    <source>
        <dbReference type="ARBA" id="ARBA00010688"/>
    </source>
</evidence>
<dbReference type="GO" id="GO:0005524">
    <property type="term" value="F:ATP binding"/>
    <property type="evidence" value="ECO:0007669"/>
    <property type="project" value="UniProtKB-KW"/>
</dbReference>
<dbReference type="Gene3D" id="3.40.1190.20">
    <property type="match status" value="1"/>
</dbReference>
<dbReference type="EMBL" id="JADBEM010000001">
    <property type="protein sequence ID" value="MBE1609756.1"/>
    <property type="molecule type" value="Genomic_DNA"/>
</dbReference>
<dbReference type="InterPro" id="IPR017583">
    <property type="entry name" value="Tagatose/fructose_Pkinase"/>
</dbReference>
<feature type="domain" description="Carbohydrate kinase PfkB" evidence="8">
    <location>
        <begin position="13"/>
        <end position="282"/>
    </location>
</feature>
<evidence type="ECO:0000313" key="9">
    <source>
        <dbReference type="EMBL" id="MBE1609756.1"/>
    </source>
</evidence>
<dbReference type="Proteomes" id="UP000638648">
    <property type="component" value="Unassembled WGS sequence"/>
</dbReference>
<dbReference type="PROSITE" id="PS00584">
    <property type="entry name" value="PFKB_KINASES_2"/>
    <property type="match status" value="1"/>
</dbReference>
<sequence length="313" mass="32146">MGVILTLTPNPAIDRTLEVRSLATGAVNRAVTSHVEPSGKGVNVTRALAANDIRSQAILPIGGVEGAQLRQLLDDESVSFVGVPISDPIRVNISVAAPGGVVTKINEPGPTLTWAEGEALVESVLTHLGRTDWVVASGSLPRGISADFYAELAERVHHAGGHLALDTSGAALRRGMEGQPDLVKPNLEELAELAGEPLPTIDAVLTAATKVSQTTGGSVLVSLGAAGAVLVGAGSPLHAEATGRVPVRSTVGAGDNLLAGYLAAQGEPSQRLREAVAWGSAAVRSTRSLARPVTDGDRRTVVLHPAPDPRRPL</sequence>
<keyword evidence="4" id="KW-0418">Kinase</keyword>
<protein>
    <submittedName>
        <fullName evidence="9">1-phosphofructokinase</fullName>
        <ecNumber evidence="9">2.7.1.56</ecNumber>
    </submittedName>
</protein>
<reference evidence="9" key="1">
    <citation type="submission" date="2020-10" db="EMBL/GenBank/DDBJ databases">
        <title>Sequencing the genomes of 1000 actinobacteria strains.</title>
        <authorList>
            <person name="Klenk H.-P."/>
        </authorList>
    </citation>
    <scope>NUCLEOTIDE SEQUENCE</scope>
    <source>
        <strain evidence="9">DSM 45354</strain>
    </source>
</reference>
<dbReference type="EC" id="2.7.1.56" evidence="9"/>
<dbReference type="CDD" id="cd01164">
    <property type="entry name" value="FruK_PfkB_like"/>
    <property type="match status" value="1"/>
</dbReference>
<keyword evidence="2 6" id="KW-0808">Transferase</keyword>
<dbReference type="PIRSF" id="PIRSF000535">
    <property type="entry name" value="1PFK/6PFK/LacC"/>
    <property type="match status" value="1"/>
</dbReference>
<accession>A0A927MZC6</accession>
<dbReference type="InterPro" id="IPR011611">
    <property type="entry name" value="PfkB_dom"/>
</dbReference>
<dbReference type="InterPro" id="IPR002173">
    <property type="entry name" value="Carboh/pur_kinase_PfkB_CS"/>
</dbReference>
<dbReference type="AlphaFoldDB" id="A0A927MZC6"/>
<evidence type="ECO:0000313" key="10">
    <source>
        <dbReference type="Proteomes" id="UP000638648"/>
    </source>
</evidence>
<evidence type="ECO:0000256" key="4">
    <source>
        <dbReference type="ARBA" id="ARBA00022777"/>
    </source>
</evidence>
<evidence type="ECO:0000259" key="8">
    <source>
        <dbReference type="Pfam" id="PF00294"/>
    </source>
</evidence>
<dbReference type="Pfam" id="PF00294">
    <property type="entry name" value="PfkB"/>
    <property type="match status" value="1"/>
</dbReference>
<keyword evidence="10" id="KW-1185">Reference proteome</keyword>
<evidence type="ECO:0000256" key="6">
    <source>
        <dbReference type="PIRNR" id="PIRNR000535"/>
    </source>
</evidence>
<comment type="similarity">
    <text evidence="1">Belongs to the carbohydrate kinase PfkB family.</text>
</comment>
<keyword evidence="5" id="KW-0067">ATP-binding</keyword>
<feature type="region of interest" description="Disordered" evidence="7">
    <location>
        <begin position="294"/>
        <end position="313"/>
    </location>
</feature>
<dbReference type="PANTHER" id="PTHR46566">
    <property type="entry name" value="1-PHOSPHOFRUCTOKINASE-RELATED"/>
    <property type="match status" value="1"/>
</dbReference>
<name>A0A927MZC6_9ACTN</name>
<keyword evidence="3" id="KW-0547">Nucleotide-binding</keyword>
<gene>
    <name evidence="9" type="ORF">HEB94_006604</name>
</gene>
<evidence type="ECO:0000256" key="2">
    <source>
        <dbReference type="ARBA" id="ARBA00022679"/>
    </source>
</evidence>